<proteinExistence type="predicted"/>
<sequence length="705" mass="78197">MFKTASTAQWHTTQYYGIAVLERSKSDRSSRSDENHRRRTIIVEKKNGSYGFTLQSYGIHYKREQEIEMVTYVDFVEYDGPAFRAGMREGDVILSINGKEMDRADHKTLVNFIKNCDSRMRMVVSFEDCVKKVELHMRYIELQRALQSRLAELERLCERERSILVGRWKTHSLPARKRSSAIGSVSTSQDTSSATGTTATATASSEACLHEAALAATANTSGSNAASNLVVQPCCRQASSTEHLLLYNVQADGRSFLVPRSAACLVSVHGSTASGGARPRTEHPHQHHHHFFSNVSLDTSSGTSMTASARHSYHQSGSNGSIANSNVSSKSKKSSGSKSTASHQQQQSSKHDSTGRGSNETPREKNSDSNHHQQQKQQPSSRSSLCVACISSARRMNRSSSQHQREQHHQQQQNQGDAGSLDAYDLASPCCDPHCVPNRRRKDKHRHKQQQHHSGSQSHQHQVWHHHLQQQQQQRHCSRTTGHSLRSLASSDLSGVDCTSAASGTTSLSTDTLYWDSGAQQQHQQQQQQQHRSSQCLQYAKPKSWDNLATKAFGGYGFGYGYLDTTKSATQSVERAKSGSRAKTSTSCSSSCTAANQIGSNNRRSSSSQQMHTSSSRSSNHYQPTKSTESLLTTTTYKNASTELDTSVSCDCLEGSNSRKQIDSSRHHHKRNDSCNRRRRTSLHADAKQQQQRSINGLTADLTRL</sequence>
<dbReference type="Proteomes" id="UP001239111">
    <property type="component" value="Chromosome 4"/>
</dbReference>
<gene>
    <name evidence="1" type="ORF">QAD02_009666</name>
</gene>
<evidence type="ECO:0000313" key="2">
    <source>
        <dbReference type="Proteomes" id="UP001239111"/>
    </source>
</evidence>
<evidence type="ECO:0000313" key="1">
    <source>
        <dbReference type="EMBL" id="KAJ8668003.1"/>
    </source>
</evidence>
<protein>
    <submittedName>
        <fullName evidence="1">Uncharacterized protein</fullName>
    </submittedName>
</protein>
<dbReference type="EMBL" id="CM056744">
    <property type="protein sequence ID" value="KAJ8668003.1"/>
    <property type="molecule type" value="Genomic_DNA"/>
</dbReference>
<organism evidence="1 2">
    <name type="scientific">Eretmocerus hayati</name>
    <dbReference type="NCBI Taxonomy" id="131215"/>
    <lineage>
        <taxon>Eukaryota</taxon>
        <taxon>Metazoa</taxon>
        <taxon>Ecdysozoa</taxon>
        <taxon>Arthropoda</taxon>
        <taxon>Hexapoda</taxon>
        <taxon>Insecta</taxon>
        <taxon>Pterygota</taxon>
        <taxon>Neoptera</taxon>
        <taxon>Endopterygota</taxon>
        <taxon>Hymenoptera</taxon>
        <taxon>Apocrita</taxon>
        <taxon>Proctotrupomorpha</taxon>
        <taxon>Chalcidoidea</taxon>
        <taxon>Aphelinidae</taxon>
        <taxon>Aphelininae</taxon>
        <taxon>Eretmocerus</taxon>
    </lineage>
</organism>
<comment type="caution">
    <text evidence="1">The sequence shown here is derived from an EMBL/GenBank/DDBJ whole genome shotgun (WGS) entry which is preliminary data.</text>
</comment>
<keyword evidence="2" id="KW-1185">Reference proteome</keyword>
<reference evidence="1" key="1">
    <citation type="submission" date="2023-04" db="EMBL/GenBank/DDBJ databases">
        <title>A chromosome-level genome assembly of the parasitoid wasp Eretmocerus hayati.</title>
        <authorList>
            <person name="Zhong Y."/>
            <person name="Liu S."/>
            <person name="Liu Y."/>
        </authorList>
    </citation>
    <scope>NUCLEOTIDE SEQUENCE</scope>
    <source>
        <strain evidence="1">ZJU_SS_LIU_2023</strain>
    </source>
</reference>
<accession>A0ACC2NA38</accession>
<name>A0ACC2NA38_9HYME</name>